<gene>
    <name evidence="3" type="ORF">SAMN06269173_10392</name>
</gene>
<proteinExistence type="predicted"/>
<name>A0A238WTW9_9BACT</name>
<evidence type="ECO:0000259" key="2">
    <source>
        <dbReference type="Pfam" id="PF07484"/>
    </source>
</evidence>
<dbReference type="Pfam" id="PF07484">
    <property type="entry name" value="Collar"/>
    <property type="match status" value="1"/>
</dbReference>
<reference evidence="4" key="1">
    <citation type="submission" date="2017-06" db="EMBL/GenBank/DDBJ databases">
        <authorList>
            <person name="Varghese N."/>
            <person name="Submissions S."/>
        </authorList>
    </citation>
    <scope>NUCLEOTIDE SEQUENCE [LARGE SCALE GENOMIC DNA]</scope>
    <source>
        <strain evidence="4">DSM 28041</strain>
    </source>
</reference>
<organism evidence="3 4">
    <name type="scientific">Hymenobacter mucosus</name>
    <dbReference type="NCBI Taxonomy" id="1411120"/>
    <lineage>
        <taxon>Bacteria</taxon>
        <taxon>Pseudomonadati</taxon>
        <taxon>Bacteroidota</taxon>
        <taxon>Cytophagia</taxon>
        <taxon>Cytophagales</taxon>
        <taxon>Hymenobacteraceae</taxon>
        <taxon>Hymenobacter</taxon>
    </lineage>
</organism>
<dbReference type="SUPFAM" id="SSF88874">
    <property type="entry name" value="Receptor-binding domain of short tail fibre protein gp12"/>
    <property type="match status" value="1"/>
</dbReference>
<dbReference type="RefSeq" id="WP_089332196.1">
    <property type="nucleotide sequence ID" value="NZ_FZNS01000003.1"/>
</dbReference>
<keyword evidence="4" id="KW-1185">Reference proteome</keyword>
<feature type="region of interest" description="Disordered" evidence="1">
    <location>
        <begin position="1"/>
        <end position="21"/>
    </location>
</feature>
<feature type="compositionally biased region" description="Polar residues" evidence="1">
    <location>
        <begin position="1"/>
        <end position="20"/>
    </location>
</feature>
<dbReference type="EMBL" id="FZNS01000003">
    <property type="protein sequence ID" value="SNR50006.1"/>
    <property type="molecule type" value="Genomic_DNA"/>
</dbReference>
<evidence type="ECO:0000313" key="4">
    <source>
        <dbReference type="Proteomes" id="UP000198310"/>
    </source>
</evidence>
<dbReference type="AlphaFoldDB" id="A0A238WTW9"/>
<protein>
    <submittedName>
        <fullName evidence="3">Microcystin-dependent protein</fullName>
    </submittedName>
</protein>
<dbReference type="InterPro" id="IPR011083">
    <property type="entry name" value="Phage_tail_collar_dom"/>
</dbReference>
<dbReference type="InterPro" id="IPR037053">
    <property type="entry name" value="Phage_tail_collar_dom_sf"/>
</dbReference>
<dbReference type="Proteomes" id="UP000198310">
    <property type="component" value="Unassembled WGS sequence"/>
</dbReference>
<evidence type="ECO:0000313" key="3">
    <source>
        <dbReference type="EMBL" id="SNR50006.1"/>
    </source>
</evidence>
<evidence type="ECO:0000256" key="1">
    <source>
        <dbReference type="SAM" id="MobiDB-lite"/>
    </source>
</evidence>
<sequence>MRLLATSTGITSAPSQTQNEPQRRGWLKRFGALLGGSLLAGKALGETRGVASTQSYEPHLGEIAIFGFNFVPNGWAACNGQLLSVSENNALFSLLGTTYGGNGQTTFALPNLAGRFPLGFGQSFSGASHVQGEMAGTETVTLTTSQMPAHTHSMTATTVAGNTNNPNGALLANDGAGGAQFSTAGTSDVTMQSTSIGPAGGNQPQNNMPPYLALNFCIALQGIYPSRG</sequence>
<dbReference type="Gene3D" id="3.90.1340.10">
    <property type="entry name" value="Phage tail collar domain"/>
    <property type="match status" value="1"/>
</dbReference>
<feature type="domain" description="Phage tail collar" evidence="2">
    <location>
        <begin position="61"/>
        <end position="117"/>
    </location>
</feature>
<accession>A0A238WTW9</accession>